<proteinExistence type="predicted"/>
<gene>
    <name evidence="2" type="ORF">QQ020_25655</name>
</gene>
<dbReference type="SMART" id="SM00871">
    <property type="entry name" value="AraC_E_bind"/>
    <property type="match status" value="1"/>
</dbReference>
<dbReference type="Gene3D" id="3.20.80.10">
    <property type="entry name" value="Regulatory factor, effector binding domain"/>
    <property type="match status" value="1"/>
</dbReference>
<comment type="caution">
    <text evidence="2">The sequence shown here is derived from an EMBL/GenBank/DDBJ whole genome shotgun (WGS) entry which is preliminary data.</text>
</comment>
<feature type="domain" description="AraC effector-binding" evidence="1">
    <location>
        <begin position="1"/>
        <end position="152"/>
    </location>
</feature>
<keyword evidence="3" id="KW-1185">Reference proteome</keyword>
<dbReference type="EMBL" id="JAUJEB010000006">
    <property type="protein sequence ID" value="MDN5215491.1"/>
    <property type="molecule type" value="Genomic_DNA"/>
</dbReference>
<dbReference type="InterPro" id="IPR029441">
    <property type="entry name" value="Cass2"/>
</dbReference>
<dbReference type="InterPro" id="IPR010499">
    <property type="entry name" value="AraC_E-bd"/>
</dbReference>
<accession>A0ABT8LE33</accession>
<evidence type="ECO:0000313" key="3">
    <source>
        <dbReference type="Proteomes" id="UP001172083"/>
    </source>
</evidence>
<dbReference type="InterPro" id="IPR011256">
    <property type="entry name" value="Reg_factor_effector_dom_sf"/>
</dbReference>
<organism evidence="2 3">
    <name type="scientific">Agaribacillus aureus</name>
    <dbReference type="NCBI Taxonomy" id="3051825"/>
    <lineage>
        <taxon>Bacteria</taxon>
        <taxon>Pseudomonadati</taxon>
        <taxon>Bacteroidota</taxon>
        <taxon>Cytophagia</taxon>
        <taxon>Cytophagales</taxon>
        <taxon>Splendidivirgaceae</taxon>
        <taxon>Agaribacillus</taxon>
    </lineage>
</organism>
<dbReference type="SUPFAM" id="SSF55136">
    <property type="entry name" value="Probable bacterial effector-binding domain"/>
    <property type="match status" value="1"/>
</dbReference>
<sequence>MQKVKIEPFKVIGISVRTTNENGQAATDIPRLWETFMSQGILEKIPDKIDHTVYSLYTNYEGDYMRPYDTILGCKVNSLAHIPDGMVGLDVAGGDFLEFIAKGDLTKDVVVNTWYDIWKKPLPRSYAVDFEIYGEKAQNPADAEVSIFIGVKE</sequence>
<dbReference type="PANTHER" id="PTHR36444">
    <property type="entry name" value="TRANSCRIPTIONAL REGULATOR PROTEIN YOBU-RELATED"/>
    <property type="match status" value="1"/>
</dbReference>
<dbReference type="Pfam" id="PF14526">
    <property type="entry name" value="Cass2"/>
    <property type="match status" value="1"/>
</dbReference>
<dbReference type="RefSeq" id="WP_346760821.1">
    <property type="nucleotide sequence ID" value="NZ_JAUJEB010000006.1"/>
</dbReference>
<evidence type="ECO:0000313" key="2">
    <source>
        <dbReference type="EMBL" id="MDN5215491.1"/>
    </source>
</evidence>
<dbReference type="Proteomes" id="UP001172083">
    <property type="component" value="Unassembled WGS sequence"/>
</dbReference>
<dbReference type="PANTHER" id="PTHR36444:SF2">
    <property type="entry name" value="TRANSCRIPTIONAL REGULATOR PROTEIN YOBU-RELATED"/>
    <property type="match status" value="1"/>
</dbReference>
<protein>
    <submittedName>
        <fullName evidence="2">GyrI-like domain-containing protein</fullName>
    </submittedName>
</protein>
<name>A0ABT8LE33_9BACT</name>
<evidence type="ECO:0000259" key="1">
    <source>
        <dbReference type="SMART" id="SM00871"/>
    </source>
</evidence>
<reference evidence="2" key="1">
    <citation type="submission" date="2023-06" db="EMBL/GenBank/DDBJ databases">
        <title>Genomic of Agaribacillus aureum.</title>
        <authorList>
            <person name="Wang G."/>
        </authorList>
    </citation>
    <scope>NUCLEOTIDE SEQUENCE</scope>
    <source>
        <strain evidence="2">BMA12</strain>
    </source>
</reference>
<dbReference type="InterPro" id="IPR053182">
    <property type="entry name" value="YobU-like_regulator"/>
</dbReference>